<dbReference type="PANTHER" id="PTHR42954:SF2">
    <property type="entry name" value="FE(2+) TRANSPORT PROTEIN A"/>
    <property type="match status" value="1"/>
</dbReference>
<evidence type="ECO:0000313" key="4">
    <source>
        <dbReference type="Proteomes" id="UP000516361"/>
    </source>
</evidence>
<dbReference type="SUPFAM" id="SSF50037">
    <property type="entry name" value="C-terminal domain of transcriptional repressors"/>
    <property type="match status" value="1"/>
</dbReference>
<dbReference type="InParanoid" id="A0A7G1G8X8"/>
<gene>
    <name evidence="3" type="ORF">OSSY52_15680</name>
</gene>
<dbReference type="InterPro" id="IPR008988">
    <property type="entry name" value="Transcriptional_repressor_C"/>
</dbReference>
<dbReference type="Proteomes" id="UP000516361">
    <property type="component" value="Chromosome"/>
</dbReference>
<dbReference type="InterPro" id="IPR038157">
    <property type="entry name" value="FeoA_core_dom"/>
</dbReference>
<organism evidence="3 4">
    <name type="scientific">Tepiditoga spiralis</name>
    <dbReference type="NCBI Taxonomy" id="2108365"/>
    <lineage>
        <taxon>Bacteria</taxon>
        <taxon>Thermotogati</taxon>
        <taxon>Thermotogota</taxon>
        <taxon>Thermotogae</taxon>
        <taxon>Petrotogales</taxon>
        <taxon>Petrotogaceae</taxon>
        <taxon>Tepiditoga</taxon>
    </lineage>
</organism>
<dbReference type="RefSeq" id="WP_190613954.1">
    <property type="nucleotide sequence ID" value="NZ_AP018712.1"/>
</dbReference>
<evidence type="ECO:0000313" key="3">
    <source>
        <dbReference type="EMBL" id="BBE31427.1"/>
    </source>
</evidence>
<proteinExistence type="predicted"/>
<evidence type="ECO:0000259" key="2">
    <source>
        <dbReference type="SMART" id="SM00899"/>
    </source>
</evidence>
<evidence type="ECO:0000256" key="1">
    <source>
        <dbReference type="ARBA" id="ARBA00023004"/>
    </source>
</evidence>
<accession>A0A7G1G8X8</accession>
<dbReference type="PANTHER" id="PTHR42954">
    <property type="entry name" value="FE(2+) TRANSPORT PROTEIN A"/>
    <property type="match status" value="1"/>
</dbReference>
<keyword evidence="1" id="KW-0408">Iron</keyword>
<dbReference type="AlphaFoldDB" id="A0A7G1G8X8"/>
<name>A0A7G1G8X8_9BACT</name>
<dbReference type="SMART" id="SM00899">
    <property type="entry name" value="FeoA"/>
    <property type="match status" value="1"/>
</dbReference>
<dbReference type="EMBL" id="AP018712">
    <property type="protein sequence ID" value="BBE31427.1"/>
    <property type="molecule type" value="Genomic_DNA"/>
</dbReference>
<sequence>MILSKCKPGTVGTVVKLNGTMHLNQRLTSMGITSGIKIEVKKTAPLGDPVELKVRGYNLSLRKSEANIIEIDIGDGF</sequence>
<dbReference type="Pfam" id="PF04023">
    <property type="entry name" value="FeoA"/>
    <property type="match status" value="1"/>
</dbReference>
<dbReference type="KEGG" id="ocy:OSSY52_15680"/>
<feature type="domain" description="Ferrous iron transporter FeoA-like" evidence="2">
    <location>
        <begin position="1"/>
        <end position="73"/>
    </location>
</feature>
<protein>
    <recommendedName>
        <fullName evidence="2">Ferrous iron transporter FeoA-like domain-containing protein</fullName>
    </recommendedName>
</protein>
<dbReference type="Gene3D" id="2.30.30.90">
    <property type="match status" value="1"/>
</dbReference>
<dbReference type="InterPro" id="IPR007167">
    <property type="entry name" value="Fe-transptr_FeoA-like"/>
</dbReference>
<dbReference type="InterPro" id="IPR052713">
    <property type="entry name" value="FeoA"/>
</dbReference>
<keyword evidence="4" id="KW-1185">Reference proteome</keyword>
<reference evidence="3 4" key="1">
    <citation type="submission" date="2018-06" db="EMBL/GenBank/DDBJ databases">
        <title>Genome sequencing of Oceanotoga sp. sy52.</title>
        <authorList>
            <person name="Mori K."/>
        </authorList>
    </citation>
    <scope>NUCLEOTIDE SEQUENCE [LARGE SCALE GENOMIC DNA]</scope>
    <source>
        <strain evidence="4">sy52</strain>
    </source>
</reference>
<dbReference type="GO" id="GO:0046914">
    <property type="term" value="F:transition metal ion binding"/>
    <property type="evidence" value="ECO:0007669"/>
    <property type="project" value="InterPro"/>
</dbReference>